<dbReference type="AlphaFoldDB" id="A0A016SXN9"/>
<proteinExistence type="predicted"/>
<evidence type="ECO:0000313" key="1">
    <source>
        <dbReference type="EMBL" id="EYB95131.1"/>
    </source>
</evidence>
<reference evidence="2" key="1">
    <citation type="journal article" date="2015" name="Nat. Genet.">
        <title>The genome and transcriptome of the zoonotic hookworm Ancylostoma ceylanicum identify infection-specific gene families.</title>
        <authorList>
            <person name="Schwarz E.M."/>
            <person name="Hu Y."/>
            <person name="Antoshechkin I."/>
            <person name="Miller M.M."/>
            <person name="Sternberg P.W."/>
            <person name="Aroian R.V."/>
        </authorList>
    </citation>
    <scope>NUCLEOTIDE SEQUENCE</scope>
    <source>
        <strain evidence="2">HY135</strain>
    </source>
</reference>
<organism evidence="1 2">
    <name type="scientific">Ancylostoma ceylanicum</name>
    <dbReference type="NCBI Taxonomy" id="53326"/>
    <lineage>
        <taxon>Eukaryota</taxon>
        <taxon>Metazoa</taxon>
        <taxon>Ecdysozoa</taxon>
        <taxon>Nematoda</taxon>
        <taxon>Chromadorea</taxon>
        <taxon>Rhabditida</taxon>
        <taxon>Rhabditina</taxon>
        <taxon>Rhabditomorpha</taxon>
        <taxon>Strongyloidea</taxon>
        <taxon>Ancylostomatidae</taxon>
        <taxon>Ancylostomatinae</taxon>
        <taxon>Ancylostoma</taxon>
    </lineage>
</organism>
<name>A0A016SXN9_9BILA</name>
<dbReference type="EMBL" id="JARK01001499">
    <property type="protein sequence ID" value="EYB95131.1"/>
    <property type="molecule type" value="Genomic_DNA"/>
</dbReference>
<evidence type="ECO:0000313" key="2">
    <source>
        <dbReference type="Proteomes" id="UP000024635"/>
    </source>
</evidence>
<dbReference type="Proteomes" id="UP000024635">
    <property type="component" value="Unassembled WGS sequence"/>
</dbReference>
<keyword evidence="2" id="KW-1185">Reference proteome</keyword>
<sequence>MCSVYVHGVSTIIYRNHTGTALPCKMDAESVISSPNDSISKISPKKYPFTLACRRWKYSYRSYQDDPHMWA</sequence>
<comment type="caution">
    <text evidence="1">The sequence shown here is derived from an EMBL/GenBank/DDBJ whole genome shotgun (WGS) entry which is preliminary data.</text>
</comment>
<accession>A0A016SXN9</accession>
<protein>
    <submittedName>
        <fullName evidence="1">Uncharacterized protein</fullName>
    </submittedName>
</protein>
<gene>
    <name evidence="1" type="primary">Acey_s0163.g3471</name>
    <name evidence="1" type="ORF">Y032_0163g3471</name>
</gene>